<reference evidence="2 3" key="1">
    <citation type="submission" date="2014-04" db="EMBL/GenBank/DDBJ databases">
        <authorList>
            <consortium name="DOE Joint Genome Institute"/>
            <person name="Kuo A."/>
            <person name="Kohler A."/>
            <person name="Costa M.D."/>
            <person name="Nagy L.G."/>
            <person name="Floudas D."/>
            <person name="Copeland A."/>
            <person name="Barry K.W."/>
            <person name="Cichocki N."/>
            <person name="Veneault-Fourrey C."/>
            <person name="LaButti K."/>
            <person name="Lindquist E.A."/>
            <person name="Lipzen A."/>
            <person name="Lundell T."/>
            <person name="Morin E."/>
            <person name="Murat C."/>
            <person name="Sun H."/>
            <person name="Tunlid A."/>
            <person name="Henrissat B."/>
            <person name="Grigoriev I.V."/>
            <person name="Hibbett D.S."/>
            <person name="Martin F."/>
            <person name="Nordberg H.P."/>
            <person name="Cantor M.N."/>
            <person name="Hua S.X."/>
        </authorList>
    </citation>
    <scope>NUCLEOTIDE SEQUENCE [LARGE SCALE GENOMIC DNA]</scope>
    <source>
        <strain evidence="2 3">Marx 270</strain>
    </source>
</reference>
<dbReference type="Proteomes" id="UP000054217">
    <property type="component" value="Unassembled WGS sequence"/>
</dbReference>
<dbReference type="HOGENOM" id="CLU_111214_0_0_1"/>
<feature type="compositionally biased region" description="Polar residues" evidence="1">
    <location>
        <begin position="150"/>
        <end position="162"/>
    </location>
</feature>
<dbReference type="AlphaFoldDB" id="A0A0C3NNI6"/>
<evidence type="ECO:0000313" key="3">
    <source>
        <dbReference type="Proteomes" id="UP000054217"/>
    </source>
</evidence>
<keyword evidence="3" id="KW-1185">Reference proteome</keyword>
<sequence length="237" mass="26088">MLKRQRPVTPPPSSLDFPTYLPDILAKGPLSSPDLTSISESCGKRRRLERPDRETLRGWTLPSSDVSHGEHGDGKEDVERSSHGDGAEGLYDGIPNQSILSPGDGGYKQTNNILHEVHVLNQHRLVFSPSERPPQSYAPEISPHSVHIHPNSQEATESSYGLPSSAYRKSPVESNSSQLVHHIPAGQLCSAKVADDHADLQEAQAVWERYGGTNKLLGSLFLSRRRELQVAFYTPDS</sequence>
<dbReference type="InParanoid" id="A0A0C3NNI6"/>
<evidence type="ECO:0000256" key="1">
    <source>
        <dbReference type="SAM" id="MobiDB-lite"/>
    </source>
</evidence>
<proteinExistence type="predicted"/>
<evidence type="ECO:0000313" key="2">
    <source>
        <dbReference type="EMBL" id="KIO02435.1"/>
    </source>
</evidence>
<name>A0A0C3NNI6_PISTI</name>
<dbReference type="OrthoDB" id="3262473at2759"/>
<feature type="region of interest" description="Disordered" evidence="1">
    <location>
        <begin position="1"/>
        <end position="107"/>
    </location>
</feature>
<protein>
    <submittedName>
        <fullName evidence="2">Uncharacterized protein</fullName>
    </submittedName>
</protein>
<accession>A0A0C3NNI6</accession>
<feature type="compositionally biased region" description="Basic and acidic residues" evidence="1">
    <location>
        <begin position="67"/>
        <end position="86"/>
    </location>
</feature>
<gene>
    <name evidence="2" type="ORF">M404DRAFT_1002459</name>
</gene>
<reference evidence="3" key="2">
    <citation type="submission" date="2015-01" db="EMBL/GenBank/DDBJ databases">
        <title>Evolutionary Origins and Diversification of the Mycorrhizal Mutualists.</title>
        <authorList>
            <consortium name="DOE Joint Genome Institute"/>
            <consortium name="Mycorrhizal Genomics Consortium"/>
            <person name="Kohler A."/>
            <person name="Kuo A."/>
            <person name="Nagy L.G."/>
            <person name="Floudas D."/>
            <person name="Copeland A."/>
            <person name="Barry K.W."/>
            <person name="Cichocki N."/>
            <person name="Veneault-Fourrey C."/>
            <person name="LaButti K."/>
            <person name="Lindquist E.A."/>
            <person name="Lipzen A."/>
            <person name="Lundell T."/>
            <person name="Morin E."/>
            <person name="Murat C."/>
            <person name="Riley R."/>
            <person name="Ohm R."/>
            <person name="Sun H."/>
            <person name="Tunlid A."/>
            <person name="Henrissat B."/>
            <person name="Grigoriev I.V."/>
            <person name="Hibbett D.S."/>
            <person name="Martin F."/>
        </authorList>
    </citation>
    <scope>NUCLEOTIDE SEQUENCE [LARGE SCALE GENOMIC DNA]</scope>
    <source>
        <strain evidence="3">Marx 270</strain>
    </source>
</reference>
<feature type="region of interest" description="Disordered" evidence="1">
    <location>
        <begin position="129"/>
        <end position="173"/>
    </location>
</feature>
<organism evidence="2 3">
    <name type="scientific">Pisolithus tinctorius Marx 270</name>
    <dbReference type="NCBI Taxonomy" id="870435"/>
    <lineage>
        <taxon>Eukaryota</taxon>
        <taxon>Fungi</taxon>
        <taxon>Dikarya</taxon>
        <taxon>Basidiomycota</taxon>
        <taxon>Agaricomycotina</taxon>
        <taxon>Agaricomycetes</taxon>
        <taxon>Agaricomycetidae</taxon>
        <taxon>Boletales</taxon>
        <taxon>Sclerodermatineae</taxon>
        <taxon>Pisolithaceae</taxon>
        <taxon>Pisolithus</taxon>
    </lineage>
</organism>
<dbReference type="EMBL" id="KN831982">
    <property type="protein sequence ID" value="KIO02435.1"/>
    <property type="molecule type" value="Genomic_DNA"/>
</dbReference>